<protein>
    <submittedName>
        <fullName evidence="1">Uncharacterized protein</fullName>
    </submittedName>
</protein>
<name>A0ABS0D9C3_9NOCA</name>
<dbReference type="RefSeq" id="WP_195001031.1">
    <property type="nucleotide sequence ID" value="NZ_JADLQN010000001.1"/>
</dbReference>
<evidence type="ECO:0000313" key="2">
    <source>
        <dbReference type="Proteomes" id="UP000707731"/>
    </source>
</evidence>
<organism evidence="1 2">
    <name type="scientific">Nocardia higoensis</name>
    <dbReference type="NCBI Taxonomy" id="228599"/>
    <lineage>
        <taxon>Bacteria</taxon>
        <taxon>Bacillati</taxon>
        <taxon>Actinomycetota</taxon>
        <taxon>Actinomycetes</taxon>
        <taxon>Mycobacteriales</taxon>
        <taxon>Nocardiaceae</taxon>
        <taxon>Nocardia</taxon>
    </lineage>
</organism>
<evidence type="ECO:0000313" key="1">
    <source>
        <dbReference type="EMBL" id="MBF6354242.1"/>
    </source>
</evidence>
<reference evidence="1 2" key="1">
    <citation type="submission" date="2020-10" db="EMBL/GenBank/DDBJ databases">
        <title>Identification of Nocardia species via Next-generation sequencing and recognition of intraspecies genetic diversity.</title>
        <authorList>
            <person name="Li P."/>
            <person name="Li P."/>
            <person name="Lu B."/>
        </authorList>
    </citation>
    <scope>NUCLEOTIDE SEQUENCE [LARGE SCALE GENOMIC DNA]</scope>
    <source>
        <strain evidence="1 2">BJ06-0143</strain>
    </source>
</reference>
<keyword evidence="2" id="KW-1185">Reference proteome</keyword>
<dbReference type="EMBL" id="JADLQN010000001">
    <property type="protein sequence ID" value="MBF6354242.1"/>
    <property type="molecule type" value="Genomic_DNA"/>
</dbReference>
<gene>
    <name evidence="1" type="ORF">IU449_06760</name>
</gene>
<proteinExistence type="predicted"/>
<sequence>MRALIAMSGADVSTPVGYVPVELRTSRLDLAPSHATRQSCPKNPIAIGVFIQFALSGYALFSEERELSIASEHIEGFEAEYIGEPTYKDRIIALMETPFPQD</sequence>
<dbReference type="Proteomes" id="UP000707731">
    <property type="component" value="Unassembled WGS sequence"/>
</dbReference>
<comment type="caution">
    <text evidence="1">The sequence shown here is derived from an EMBL/GenBank/DDBJ whole genome shotgun (WGS) entry which is preliminary data.</text>
</comment>
<accession>A0ABS0D9C3</accession>